<keyword evidence="3" id="KW-1185">Reference proteome</keyword>
<dbReference type="EMBL" id="MU863664">
    <property type="protein sequence ID" value="KAK4098037.1"/>
    <property type="molecule type" value="Genomic_DNA"/>
</dbReference>
<reference evidence="2" key="2">
    <citation type="submission" date="2023-05" db="EMBL/GenBank/DDBJ databases">
        <authorList>
            <consortium name="Lawrence Berkeley National Laboratory"/>
            <person name="Steindorff A."/>
            <person name="Hensen N."/>
            <person name="Bonometti L."/>
            <person name="Westerberg I."/>
            <person name="Brannstrom I.O."/>
            <person name="Guillou S."/>
            <person name="Cros-Aarteil S."/>
            <person name="Calhoun S."/>
            <person name="Haridas S."/>
            <person name="Kuo A."/>
            <person name="Mondo S."/>
            <person name="Pangilinan J."/>
            <person name="Riley R."/>
            <person name="Labutti K."/>
            <person name="Andreopoulos B."/>
            <person name="Lipzen A."/>
            <person name="Chen C."/>
            <person name="Yanf M."/>
            <person name="Daum C."/>
            <person name="Ng V."/>
            <person name="Clum A."/>
            <person name="Ohm R."/>
            <person name="Martin F."/>
            <person name="Silar P."/>
            <person name="Natvig D."/>
            <person name="Lalanne C."/>
            <person name="Gautier V."/>
            <person name="Ament-Velasquez S.L."/>
            <person name="Kruys A."/>
            <person name="Hutchinson M.I."/>
            <person name="Powell A.J."/>
            <person name="Barry K."/>
            <person name="Miller A.N."/>
            <person name="Grigoriev I.V."/>
            <person name="Debuchy R."/>
            <person name="Gladieux P."/>
            <person name="Thoren M.H."/>
            <person name="Johannesson H."/>
        </authorList>
    </citation>
    <scope>NUCLEOTIDE SEQUENCE</scope>
    <source>
        <strain evidence="2">CBS 757.83</strain>
    </source>
</reference>
<proteinExistence type="predicted"/>
<accession>A0AAN6SZ04</accession>
<dbReference type="Proteomes" id="UP001305647">
    <property type="component" value="Unassembled WGS sequence"/>
</dbReference>
<feature type="region of interest" description="Disordered" evidence="1">
    <location>
        <begin position="121"/>
        <end position="155"/>
    </location>
</feature>
<protein>
    <submittedName>
        <fullName evidence="2">Uncharacterized protein</fullName>
    </submittedName>
</protein>
<organism evidence="2 3">
    <name type="scientific">Parathielavia hyrcaniae</name>
    <dbReference type="NCBI Taxonomy" id="113614"/>
    <lineage>
        <taxon>Eukaryota</taxon>
        <taxon>Fungi</taxon>
        <taxon>Dikarya</taxon>
        <taxon>Ascomycota</taxon>
        <taxon>Pezizomycotina</taxon>
        <taxon>Sordariomycetes</taxon>
        <taxon>Sordariomycetidae</taxon>
        <taxon>Sordariales</taxon>
        <taxon>Chaetomiaceae</taxon>
        <taxon>Parathielavia</taxon>
    </lineage>
</organism>
<dbReference type="AlphaFoldDB" id="A0AAN6SZ04"/>
<name>A0AAN6SZ04_9PEZI</name>
<evidence type="ECO:0000256" key="1">
    <source>
        <dbReference type="SAM" id="MobiDB-lite"/>
    </source>
</evidence>
<comment type="caution">
    <text evidence="2">The sequence shown here is derived from an EMBL/GenBank/DDBJ whole genome shotgun (WGS) entry which is preliminary data.</text>
</comment>
<evidence type="ECO:0000313" key="3">
    <source>
        <dbReference type="Proteomes" id="UP001305647"/>
    </source>
</evidence>
<sequence length="192" mass="21548">MMTTAELITLSPCEASIHSPPRPEPTILFASQKEFPGEHLGHELVNKMETWHLHLVRRLLEKQRLQTRDCQPLRPPHVSQRTDRAPLRALPRAAALLRLRPGRLPRVHAVPEAKVKPVRLRHQGGNSSGKAKIEGAGQGSKATFTSGSPGLGESPLENVRRFQRGHARHARLLRAHREKCSGHGRFLPRHWG</sequence>
<gene>
    <name evidence="2" type="ORF">N658DRAFT_255928</name>
</gene>
<evidence type="ECO:0000313" key="2">
    <source>
        <dbReference type="EMBL" id="KAK4098037.1"/>
    </source>
</evidence>
<reference evidence="2" key="1">
    <citation type="journal article" date="2023" name="Mol. Phylogenet. Evol.">
        <title>Genome-scale phylogeny and comparative genomics of the fungal order Sordariales.</title>
        <authorList>
            <person name="Hensen N."/>
            <person name="Bonometti L."/>
            <person name="Westerberg I."/>
            <person name="Brannstrom I.O."/>
            <person name="Guillou S."/>
            <person name="Cros-Aarteil S."/>
            <person name="Calhoun S."/>
            <person name="Haridas S."/>
            <person name="Kuo A."/>
            <person name="Mondo S."/>
            <person name="Pangilinan J."/>
            <person name="Riley R."/>
            <person name="LaButti K."/>
            <person name="Andreopoulos B."/>
            <person name="Lipzen A."/>
            <person name="Chen C."/>
            <person name="Yan M."/>
            <person name="Daum C."/>
            <person name="Ng V."/>
            <person name="Clum A."/>
            <person name="Steindorff A."/>
            <person name="Ohm R.A."/>
            <person name="Martin F."/>
            <person name="Silar P."/>
            <person name="Natvig D.O."/>
            <person name="Lalanne C."/>
            <person name="Gautier V."/>
            <person name="Ament-Velasquez S.L."/>
            <person name="Kruys A."/>
            <person name="Hutchinson M.I."/>
            <person name="Powell A.J."/>
            <person name="Barry K."/>
            <person name="Miller A.N."/>
            <person name="Grigoriev I.V."/>
            <person name="Debuchy R."/>
            <person name="Gladieux P."/>
            <person name="Hiltunen Thoren M."/>
            <person name="Johannesson H."/>
        </authorList>
    </citation>
    <scope>NUCLEOTIDE SEQUENCE</scope>
    <source>
        <strain evidence="2">CBS 757.83</strain>
    </source>
</reference>